<evidence type="ECO:0000259" key="11">
    <source>
        <dbReference type="PROSITE" id="PS51873"/>
    </source>
</evidence>
<evidence type="ECO:0000256" key="5">
    <source>
        <dbReference type="ARBA" id="ARBA00022771"/>
    </source>
</evidence>
<feature type="compositionally biased region" description="Low complexity" evidence="9">
    <location>
        <begin position="256"/>
        <end position="271"/>
    </location>
</feature>
<evidence type="ECO:0000256" key="1">
    <source>
        <dbReference type="ARBA" id="ARBA00004906"/>
    </source>
</evidence>
<comment type="pathway">
    <text evidence="1">Protein modification; protein ubiquitination.</text>
</comment>
<dbReference type="SUPFAM" id="SSF57850">
    <property type="entry name" value="RING/U-box"/>
    <property type="match status" value="3"/>
</dbReference>
<dbReference type="InterPro" id="IPR001841">
    <property type="entry name" value="Znf_RING"/>
</dbReference>
<dbReference type="Gene3D" id="1.20.120.1750">
    <property type="match status" value="1"/>
</dbReference>
<dbReference type="InterPro" id="IPR044066">
    <property type="entry name" value="TRIAD_supradom"/>
</dbReference>
<dbReference type="PROSITE" id="PS50089">
    <property type="entry name" value="ZF_RING_2"/>
    <property type="match status" value="1"/>
</dbReference>
<dbReference type="PROSITE" id="PS51873">
    <property type="entry name" value="TRIAD"/>
    <property type="match status" value="1"/>
</dbReference>
<feature type="compositionally biased region" description="Low complexity" evidence="9">
    <location>
        <begin position="165"/>
        <end position="177"/>
    </location>
</feature>
<evidence type="ECO:0000256" key="8">
    <source>
        <dbReference type="PROSITE-ProRule" id="PRU00175"/>
    </source>
</evidence>
<dbReference type="CDD" id="cd20358">
    <property type="entry name" value="Rcat_RBR_HOIL1"/>
    <property type="match status" value="1"/>
</dbReference>
<feature type="region of interest" description="Disordered" evidence="9">
    <location>
        <begin position="226"/>
        <end position="291"/>
    </location>
</feature>
<organism evidence="12">
    <name type="scientific">Schizaphis graminum</name>
    <name type="common">Green bug aphid</name>
    <dbReference type="NCBI Taxonomy" id="13262"/>
    <lineage>
        <taxon>Eukaryota</taxon>
        <taxon>Metazoa</taxon>
        <taxon>Ecdysozoa</taxon>
        <taxon>Arthropoda</taxon>
        <taxon>Hexapoda</taxon>
        <taxon>Insecta</taxon>
        <taxon>Pterygota</taxon>
        <taxon>Neoptera</taxon>
        <taxon>Paraneoptera</taxon>
        <taxon>Hemiptera</taxon>
        <taxon>Sternorrhyncha</taxon>
        <taxon>Aphidomorpha</taxon>
        <taxon>Aphidoidea</taxon>
        <taxon>Aphididae</taxon>
        <taxon>Aphidini</taxon>
        <taxon>Schizaphis</taxon>
    </lineage>
</organism>
<dbReference type="GO" id="GO:0008270">
    <property type="term" value="F:zinc ion binding"/>
    <property type="evidence" value="ECO:0007669"/>
    <property type="project" value="UniProtKB-KW"/>
</dbReference>
<evidence type="ECO:0000256" key="4">
    <source>
        <dbReference type="ARBA" id="ARBA00022737"/>
    </source>
</evidence>
<keyword evidence="6" id="KW-0833">Ubl conjugation pathway</keyword>
<dbReference type="GO" id="GO:0071797">
    <property type="term" value="C:LUBAC complex"/>
    <property type="evidence" value="ECO:0007669"/>
    <property type="project" value="TreeGrafter"/>
</dbReference>
<feature type="domain" description="RING-type" evidence="10">
    <location>
        <begin position="562"/>
        <end position="603"/>
    </location>
</feature>
<dbReference type="PANTHER" id="PTHR22770:SF13">
    <property type="entry name" value="RING-TYPE DOMAIN-CONTAINING PROTEIN"/>
    <property type="match status" value="1"/>
</dbReference>
<evidence type="ECO:0000259" key="10">
    <source>
        <dbReference type="PROSITE" id="PS50089"/>
    </source>
</evidence>
<dbReference type="GO" id="GO:0043161">
    <property type="term" value="P:proteasome-mediated ubiquitin-dependent protein catabolic process"/>
    <property type="evidence" value="ECO:0007669"/>
    <property type="project" value="TreeGrafter"/>
</dbReference>
<feature type="region of interest" description="Disordered" evidence="9">
    <location>
        <begin position="113"/>
        <end position="204"/>
    </location>
</feature>
<evidence type="ECO:0000256" key="7">
    <source>
        <dbReference type="ARBA" id="ARBA00022833"/>
    </source>
</evidence>
<dbReference type="GO" id="GO:0043130">
    <property type="term" value="F:ubiquitin binding"/>
    <property type="evidence" value="ECO:0007669"/>
    <property type="project" value="TreeGrafter"/>
</dbReference>
<dbReference type="GO" id="GO:0097039">
    <property type="term" value="P:protein linear polyubiquitination"/>
    <property type="evidence" value="ECO:0007669"/>
    <property type="project" value="TreeGrafter"/>
</dbReference>
<dbReference type="InterPro" id="IPR051628">
    <property type="entry name" value="LUBAC_E3_Ligases"/>
</dbReference>
<feature type="compositionally biased region" description="Pro residues" evidence="9">
    <location>
        <begin position="279"/>
        <end position="291"/>
    </location>
</feature>
<evidence type="ECO:0000256" key="9">
    <source>
        <dbReference type="SAM" id="MobiDB-lite"/>
    </source>
</evidence>
<keyword evidence="5 8" id="KW-0863">Zinc-finger</keyword>
<protein>
    <submittedName>
        <fullName evidence="12">RanBP-type and C3HC4-type zinc finger-containing protein 1</fullName>
    </submittedName>
</protein>
<keyword evidence="7" id="KW-0862">Zinc</keyword>
<evidence type="ECO:0000313" key="12">
    <source>
        <dbReference type="EMBL" id="MBY25657.1"/>
    </source>
</evidence>
<feature type="domain" description="RING-type" evidence="11">
    <location>
        <begin position="558"/>
        <end position="784"/>
    </location>
</feature>
<accession>A0A2S2P874</accession>
<dbReference type="InterPro" id="IPR017907">
    <property type="entry name" value="Znf_RING_CS"/>
</dbReference>
<dbReference type="Gene3D" id="3.30.40.10">
    <property type="entry name" value="Zinc/RING finger domain, C3HC4 (zinc finger)"/>
    <property type="match status" value="1"/>
</dbReference>
<keyword evidence="4" id="KW-0677">Repeat</keyword>
<dbReference type="FunFam" id="3.30.40.10:FF:000137">
    <property type="entry name" value="RanBP-type and C3HC4-type zinc finger-containing protein 1"/>
    <property type="match status" value="1"/>
</dbReference>
<keyword evidence="3" id="KW-0479">Metal-binding</keyword>
<reference evidence="12" key="1">
    <citation type="submission" date="2018-04" db="EMBL/GenBank/DDBJ databases">
        <title>Transcriptome of Schizaphis graminum biotype I.</title>
        <authorList>
            <person name="Scully E.D."/>
            <person name="Geib S.M."/>
            <person name="Palmer N.A."/>
            <person name="Koch K."/>
            <person name="Bradshaw J."/>
            <person name="Heng-Moss T."/>
            <person name="Sarath G."/>
        </authorList>
    </citation>
    <scope>NUCLEOTIDE SEQUENCE</scope>
</reference>
<proteinExistence type="predicted"/>
<dbReference type="AlphaFoldDB" id="A0A2S2P874"/>
<sequence length="788" mass="86085">MPGTLSYNRRRVDGGGAAAQLPCRYYATERRRHRYSSFSIMKWFRRSKHYGDSGDDDDDSAWFRDDLQRIRQAYVEQEPDYAAVTPVAVRRRPAAAATWSRWSGSTTTVYSFAYVDGPPRNDDEKGVATGRDDDDDDDKDAVEYIDAATLPAAHRRRTDRGQPNSSSTAAGTSARAGHQASTTGTMTATRRRNKRVAPPPPLATVQESHAVAAAVQGMSANTATVQRRVAGTMSRKKYRAPLPPANASELKPPSPQQQQQQRGPCRRAAPAQRRRKGPAPKPPVVQRPQPQPVVTAVAAAAATGSNVKRKISQYERDRLMQRVDKIEKHFFDKKPPTTSETTAAAGRGHGFASPAALYTAMAATNLTELDKRAAEICRQRNQRGGLGVPLTVPLTADHKNAIVAAVIRKSYPTATATAAAVAADDDGKRSDKVSGPSAADDEKRLVRHKRLAFFQQQRPTGLADKWSTVGKDTATASGATAVPEPSLQTKPTAFEATAAAKTSEVDATPSVVRSDGGGSGGCSSAADTKNLPSEDKDINCYQQLMDMEMQSDLVLHNGSFECAVCLCTYDNNGVVLRDCLHVFCRLCLKMTIDHSKAEQVECPYIDERYSCTGVLQHREIKKILNSDEEYERFLQRSVERARQLLAKEHNGGSFQCSRPDCTGWCLIYDKNNVLEFKCPVCGTVTCVRCGSIHTQGRGCKKLIEENEGDGTLENLIERGDAMLCPGCNTVLSKQQGCDWIKCAVCFMEICWATKGPRWGPKGKGDTTAGCKCGIPPGRKCHIDCKYCH</sequence>
<feature type="region of interest" description="Disordered" evidence="9">
    <location>
        <begin position="505"/>
        <end position="528"/>
    </location>
</feature>
<dbReference type="EMBL" id="GGMR01013038">
    <property type="protein sequence ID" value="MBY25657.1"/>
    <property type="molecule type" value="Transcribed_RNA"/>
</dbReference>
<dbReference type="GO" id="GO:0004842">
    <property type="term" value="F:ubiquitin-protein transferase activity"/>
    <property type="evidence" value="ECO:0007669"/>
    <property type="project" value="TreeGrafter"/>
</dbReference>
<name>A0A2S2P874_SCHGA</name>
<evidence type="ECO:0000256" key="3">
    <source>
        <dbReference type="ARBA" id="ARBA00022723"/>
    </source>
</evidence>
<feature type="compositionally biased region" description="Polar residues" evidence="9">
    <location>
        <begin position="179"/>
        <end position="188"/>
    </location>
</feature>
<evidence type="ECO:0000256" key="2">
    <source>
        <dbReference type="ARBA" id="ARBA00022679"/>
    </source>
</evidence>
<keyword evidence="2" id="KW-0808">Transferase</keyword>
<gene>
    <name evidence="12" type="primary">rbck1</name>
    <name evidence="12" type="ORF">g.134787</name>
</gene>
<evidence type="ECO:0000256" key="6">
    <source>
        <dbReference type="ARBA" id="ARBA00022786"/>
    </source>
</evidence>
<dbReference type="PANTHER" id="PTHR22770">
    <property type="entry name" value="UBIQUITIN CONJUGATING ENZYME 7 INTERACTING PROTEIN-RELATED"/>
    <property type="match status" value="1"/>
</dbReference>
<dbReference type="InterPro" id="IPR013083">
    <property type="entry name" value="Znf_RING/FYVE/PHD"/>
</dbReference>
<feature type="region of interest" description="Disordered" evidence="9">
    <location>
        <begin position="422"/>
        <end position="442"/>
    </location>
</feature>
<dbReference type="PROSITE" id="PS00518">
    <property type="entry name" value="ZF_RING_1"/>
    <property type="match status" value="1"/>
</dbReference>
<dbReference type="InterPro" id="IPR047557">
    <property type="entry name" value="Rcat_RBR_HOIL1"/>
</dbReference>